<dbReference type="PANTHER" id="PTHR42885">
    <property type="entry name" value="HISTIDINOL-PHOSPHATE AMINOTRANSFERASE-RELATED"/>
    <property type="match status" value="1"/>
</dbReference>
<feature type="domain" description="Aminotransferase class I/classII large" evidence="5">
    <location>
        <begin position="32"/>
        <end position="355"/>
    </location>
</feature>
<evidence type="ECO:0000256" key="3">
    <source>
        <dbReference type="ARBA" id="ARBA00022679"/>
    </source>
</evidence>
<proteinExistence type="predicted"/>
<dbReference type="SUPFAM" id="SSF53383">
    <property type="entry name" value="PLP-dependent transferases"/>
    <property type="match status" value="1"/>
</dbReference>
<keyword evidence="4" id="KW-0663">Pyridoxal phosphate</keyword>
<dbReference type="GO" id="GO:0030170">
    <property type="term" value="F:pyridoxal phosphate binding"/>
    <property type="evidence" value="ECO:0007669"/>
    <property type="project" value="InterPro"/>
</dbReference>
<dbReference type="Gene3D" id="3.40.640.10">
    <property type="entry name" value="Type I PLP-dependent aspartate aminotransferase-like (Major domain)"/>
    <property type="match status" value="1"/>
</dbReference>
<dbReference type="Gene3D" id="3.90.1150.10">
    <property type="entry name" value="Aspartate Aminotransferase, domain 1"/>
    <property type="match status" value="1"/>
</dbReference>
<evidence type="ECO:0000256" key="2">
    <source>
        <dbReference type="ARBA" id="ARBA00022576"/>
    </source>
</evidence>
<evidence type="ECO:0000313" key="7">
    <source>
        <dbReference type="Proteomes" id="UP000230638"/>
    </source>
</evidence>
<dbReference type="InterPro" id="IPR015424">
    <property type="entry name" value="PyrdxlP-dep_Trfase"/>
</dbReference>
<dbReference type="AlphaFoldDB" id="A0A2H0CVG3"/>
<organism evidence="6 7">
    <name type="scientific">Candidatus Lloydbacteria bacterium CG22_combo_CG10-13_8_21_14_all_47_15</name>
    <dbReference type="NCBI Taxonomy" id="1974635"/>
    <lineage>
        <taxon>Bacteria</taxon>
        <taxon>Candidatus Lloydiibacteriota</taxon>
    </lineage>
</organism>
<dbReference type="InterPro" id="IPR004839">
    <property type="entry name" value="Aminotransferase_I/II_large"/>
</dbReference>
<reference evidence="6 7" key="1">
    <citation type="submission" date="2017-09" db="EMBL/GenBank/DDBJ databases">
        <title>Depth-based differentiation of microbial function through sediment-hosted aquifers and enrichment of novel symbionts in the deep terrestrial subsurface.</title>
        <authorList>
            <person name="Probst A.J."/>
            <person name="Ladd B."/>
            <person name="Jarett J.K."/>
            <person name="Geller-Mcgrath D.E."/>
            <person name="Sieber C.M."/>
            <person name="Emerson J.B."/>
            <person name="Anantharaman K."/>
            <person name="Thomas B.C."/>
            <person name="Malmstrom R."/>
            <person name="Stieglmeier M."/>
            <person name="Klingl A."/>
            <person name="Woyke T."/>
            <person name="Ryan C.M."/>
            <person name="Banfield J.F."/>
        </authorList>
    </citation>
    <scope>NUCLEOTIDE SEQUENCE [LARGE SCALE GENOMIC DNA]</scope>
    <source>
        <strain evidence="6">CG22_combo_CG10-13_8_21_14_all_47_15</strain>
    </source>
</reference>
<comment type="cofactor">
    <cofactor evidence="1">
        <name>pyridoxal 5'-phosphate</name>
        <dbReference type="ChEBI" id="CHEBI:597326"/>
    </cofactor>
</comment>
<keyword evidence="2" id="KW-0032">Aminotransferase</keyword>
<name>A0A2H0CVG3_9BACT</name>
<dbReference type="EMBL" id="PCTL01000003">
    <property type="protein sequence ID" value="PIP73902.1"/>
    <property type="molecule type" value="Genomic_DNA"/>
</dbReference>
<evidence type="ECO:0000256" key="1">
    <source>
        <dbReference type="ARBA" id="ARBA00001933"/>
    </source>
</evidence>
<gene>
    <name evidence="6" type="ORF">COW88_00560</name>
</gene>
<keyword evidence="3" id="KW-0808">Transferase</keyword>
<dbReference type="InterPro" id="IPR015421">
    <property type="entry name" value="PyrdxlP-dep_Trfase_major"/>
</dbReference>
<dbReference type="Proteomes" id="UP000230638">
    <property type="component" value="Unassembled WGS sequence"/>
</dbReference>
<dbReference type="PANTHER" id="PTHR42885:SF2">
    <property type="entry name" value="HISTIDINOL-PHOSPHATE AMINOTRANSFERASE"/>
    <property type="match status" value="1"/>
</dbReference>
<comment type="caution">
    <text evidence="6">The sequence shown here is derived from an EMBL/GenBank/DDBJ whole genome shotgun (WGS) entry which is preliminary data.</text>
</comment>
<evidence type="ECO:0000313" key="6">
    <source>
        <dbReference type="EMBL" id="PIP73902.1"/>
    </source>
</evidence>
<dbReference type="CDD" id="cd00609">
    <property type="entry name" value="AAT_like"/>
    <property type="match status" value="1"/>
</dbReference>
<dbReference type="InterPro" id="IPR015422">
    <property type="entry name" value="PyrdxlP-dep_Trfase_small"/>
</dbReference>
<protein>
    <recommendedName>
        <fullName evidence="5">Aminotransferase class I/classII large domain-containing protein</fullName>
    </recommendedName>
</protein>
<dbReference type="GO" id="GO:0008483">
    <property type="term" value="F:transaminase activity"/>
    <property type="evidence" value="ECO:0007669"/>
    <property type="project" value="UniProtKB-KW"/>
</dbReference>
<evidence type="ECO:0000259" key="5">
    <source>
        <dbReference type="Pfam" id="PF00155"/>
    </source>
</evidence>
<evidence type="ECO:0000256" key="4">
    <source>
        <dbReference type="ARBA" id="ARBA00022898"/>
    </source>
</evidence>
<sequence>MGNRTKEIKQALIAQLRKTARWKPPTDRAGTIRLDLNENPDVSGMLSAHTIAETMPSDTWNRYPEYDTLLEQLSAYTKLPKQMIALANGSDHAIQLLFLMYFGNGARVIMPSPVFSIYHHLAKIFDTDIQLIAYRNTYPSFSFPVEETIAALETGGVNGLILCNPNNPLGSPIPNTALQHILSITAEKNIPTLVDEAYFEYAHETTSAPYLMRYPNVMITRSFSKAFGCAGLRLGYVLAAPEIIDAFLTLRLPWSVSGVAAHVGTVVLKHQKSILALMPDFQNRRKEFTEFLRGTCGLQAYDSCTNAIIVRVDKPENFLASLKKSNILANHIFRAPGAFGMLDNAIRINIPTHKDMGAVKNAFRQYTE</sequence>
<dbReference type="Pfam" id="PF00155">
    <property type="entry name" value="Aminotran_1_2"/>
    <property type="match status" value="1"/>
</dbReference>
<accession>A0A2H0CVG3</accession>